<dbReference type="AlphaFoldDB" id="A0AAD5IE40"/>
<evidence type="ECO:0000259" key="1">
    <source>
        <dbReference type="Pfam" id="PF25019"/>
    </source>
</evidence>
<sequence length="352" mass="39725">MKDNDFGDSSINFSFEKARHLILTVDKNSSFPTSIYNIKNLRSLLFQFESGMNSFDGVLLELLGKNTCLRALAMGGTAKFDMMTGWQYGHPIKLERIPKEIRKLTHLSQLEGSLGIKSLGNVTNVSEAHRIQLENKKNILKLELGFGGSDSVNNEAIIEALQPPPNLQRLAISEYAGNAVLPNWITSLTNLRSIWLIEWINCEQLPPLGKVSSLESIVIQRMKRVKRVGIEILGLESDGITLSSSSSSISAFPKLKTLKFVEMEELEEWDFGIEDDNITIMPSLRVLQIEDCPKLKVLPKKILPMAPLEVLSIDRCPILMDRYREGTGENWSDISHIPNIQIDRQYMQRNGR</sequence>
<keyword evidence="3" id="KW-1185">Reference proteome</keyword>
<feature type="domain" description="R13L1/DRL21-like LRR repeat region" evidence="1">
    <location>
        <begin position="101"/>
        <end position="222"/>
    </location>
</feature>
<evidence type="ECO:0000313" key="2">
    <source>
        <dbReference type="EMBL" id="KAI9161164.1"/>
    </source>
</evidence>
<dbReference type="Proteomes" id="UP001064489">
    <property type="component" value="Chromosome 2"/>
</dbReference>
<dbReference type="EMBL" id="JAJSOW010000106">
    <property type="protein sequence ID" value="KAI9161164.1"/>
    <property type="molecule type" value="Genomic_DNA"/>
</dbReference>
<comment type="caution">
    <text evidence="2">The sequence shown here is derived from an EMBL/GenBank/DDBJ whole genome shotgun (WGS) entry which is preliminary data.</text>
</comment>
<dbReference type="PANTHER" id="PTHR47186:SF30">
    <property type="entry name" value="EF-HAND DOMAIN-CONTAINING PROTEIN"/>
    <property type="match status" value="1"/>
</dbReference>
<reference evidence="2" key="2">
    <citation type="submission" date="2023-02" db="EMBL/GenBank/DDBJ databases">
        <authorList>
            <person name="Swenson N.G."/>
            <person name="Wegrzyn J.L."/>
            <person name="Mcevoy S.L."/>
        </authorList>
    </citation>
    <scope>NUCLEOTIDE SEQUENCE</scope>
    <source>
        <strain evidence="2">91603</strain>
        <tissue evidence="2">Leaf</tissue>
    </source>
</reference>
<protein>
    <recommendedName>
        <fullName evidence="1">R13L1/DRL21-like LRR repeat region domain-containing protein</fullName>
    </recommendedName>
</protein>
<organism evidence="2 3">
    <name type="scientific">Acer negundo</name>
    <name type="common">Box elder</name>
    <dbReference type="NCBI Taxonomy" id="4023"/>
    <lineage>
        <taxon>Eukaryota</taxon>
        <taxon>Viridiplantae</taxon>
        <taxon>Streptophyta</taxon>
        <taxon>Embryophyta</taxon>
        <taxon>Tracheophyta</taxon>
        <taxon>Spermatophyta</taxon>
        <taxon>Magnoliopsida</taxon>
        <taxon>eudicotyledons</taxon>
        <taxon>Gunneridae</taxon>
        <taxon>Pentapetalae</taxon>
        <taxon>rosids</taxon>
        <taxon>malvids</taxon>
        <taxon>Sapindales</taxon>
        <taxon>Sapindaceae</taxon>
        <taxon>Hippocastanoideae</taxon>
        <taxon>Acereae</taxon>
        <taxon>Acer</taxon>
    </lineage>
</organism>
<name>A0AAD5IE40_ACENE</name>
<reference evidence="2" key="1">
    <citation type="journal article" date="2022" name="Plant J.">
        <title>Strategies of tolerance reflected in two North American maple genomes.</title>
        <authorList>
            <person name="McEvoy S.L."/>
            <person name="Sezen U.U."/>
            <person name="Trouern-Trend A."/>
            <person name="McMahon S.M."/>
            <person name="Schaberg P.G."/>
            <person name="Yang J."/>
            <person name="Wegrzyn J.L."/>
            <person name="Swenson N.G."/>
        </authorList>
    </citation>
    <scope>NUCLEOTIDE SEQUENCE</scope>
    <source>
        <strain evidence="2">91603</strain>
    </source>
</reference>
<dbReference type="SUPFAM" id="SSF52058">
    <property type="entry name" value="L domain-like"/>
    <property type="match status" value="1"/>
</dbReference>
<accession>A0AAD5IE40</accession>
<gene>
    <name evidence="2" type="ORF">LWI28_015033</name>
</gene>
<evidence type="ECO:0000313" key="3">
    <source>
        <dbReference type="Proteomes" id="UP001064489"/>
    </source>
</evidence>
<dbReference type="Pfam" id="PF25019">
    <property type="entry name" value="LRR_R13L1-DRL21"/>
    <property type="match status" value="1"/>
</dbReference>
<dbReference type="InterPro" id="IPR032675">
    <property type="entry name" value="LRR_dom_sf"/>
</dbReference>
<proteinExistence type="predicted"/>
<dbReference type="PANTHER" id="PTHR47186">
    <property type="entry name" value="LEUCINE-RICH REPEAT-CONTAINING PROTEIN 57"/>
    <property type="match status" value="1"/>
</dbReference>
<dbReference type="InterPro" id="IPR056789">
    <property type="entry name" value="LRR_R13L1-DRL21"/>
</dbReference>
<dbReference type="Gene3D" id="3.80.10.10">
    <property type="entry name" value="Ribonuclease Inhibitor"/>
    <property type="match status" value="1"/>
</dbReference>